<dbReference type="HOGENOM" id="CLU_814262_0_0_1"/>
<dbReference type="eggNOG" id="ENOG502SARD">
    <property type="taxonomic scope" value="Eukaryota"/>
</dbReference>
<evidence type="ECO:0000256" key="2">
    <source>
        <dbReference type="SAM" id="Phobius"/>
    </source>
</evidence>
<dbReference type="OrthoDB" id="5363290at2759"/>
<evidence type="ECO:0000256" key="1">
    <source>
        <dbReference type="SAM" id="MobiDB-lite"/>
    </source>
</evidence>
<feature type="transmembrane region" description="Helical" evidence="2">
    <location>
        <begin position="143"/>
        <end position="164"/>
    </location>
</feature>
<dbReference type="PANTHER" id="PTHR42083">
    <property type="entry name" value="MARVEL DOMAIN-CONTAINING PROTEIN"/>
    <property type="match status" value="1"/>
</dbReference>
<protein>
    <recommendedName>
        <fullName evidence="5">MARVEL domain-containing protein</fullName>
    </recommendedName>
</protein>
<feature type="transmembrane region" description="Helical" evidence="2">
    <location>
        <begin position="105"/>
        <end position="131"/>
    </location>
</feature>
<dbReference type="PhylomeDB" id="B8MCY1"/>
<organism evidence="3 4">
    <name type="scientific">Talaromyces stipitatus (strain ATCC 10500 / CBS 375.48 / QM 6759 / NRRL 1006)</name>
    <name type="common">Penicillium stipitatum</name>
    <dbReference type="NCBI Taxonomy" id="441959"/>
    <lineage>
        <taxon>Eukaryota</taxon>
        <taxon>Fungi</taxon>
        <taxon>Dikarya</taxon>
        <taxon>Ascomycota</taxon>
        <taxon>Pezizomycotina</taxon>
        <taxon>Eurotiomycetes</taxon>
        <taxon>Eurotiomycetidae</taxon>
        <taxon>Eurotiales</taxon>
        <taxon>Trichocomaceae</taxon>
        <taxon>Talaromyces</taxon>
        <taxon>Talaromyces sect. Talaromyces</taxon>
    </lineage>
</organism>
<gene>
    <name evidence="3" type="ORF">TSTA_113330</name>
</gene>
<keyword evidence="2" id="KW-0472">Membrane</keyword>
<feature type="transmembrane region" description="Helical" evidence="2">
    <location>
        <begin position="184"/>
        <end position="202"/>
    </location>
</feature>
<evidence type="ECO:0008006" key="5">
    <source>
        <dbReference type="Google" id="ProtNLM"/>
    </source>
</evidence>
<evidence type="ECO:0000313" key="4">
    <source>
        <dbReference type="Proteomes" id="UP000001745"/>
    </source>
</evidence>
<feature type="transmembrane region" description="Helical" evidence="2">
    <location>
        <begin position="68"/>
        <end position="85"/>
    </location>
</feature>
<feature type="region of interest" description="Disordered" evidence="1">
    <location>
        <begin position="39"/>
        <end position="58"/>
    </location>
</feature>
<proteinExistence type="predicted"/>
<dbReference type="VEuPathDB" id="FungiDB:TSTA_113330"/>
<dbReference type="EMBL" id="EQ962655">
    <property type="protein sequence ID" value="EED17507.1"/>
    <property type="molecule type" value="Genomic_DNA"/>
</dbReference>
<dbReference type="RefSeq" id="XP_002481499.1">
    <property type="nucleotide sequence ID" value="XM_002481454.1"/>
</dbReference>
<dbReference type="AlphaFoldDB" id="B8MCY1"/>
<keyword evidence="2" id="KW-0812">Transmembrane</keyword>
<name>B8MCY1_TALSN</name>
<accession>B8MCY1</accession>
<sequence length="341" mass="37438">MSLLIALTAGKEATSAGVKALKDGRIKDIALEQGLQSSNSNYNAMRDPNGRPTEPSTPRSITASITNAFLRFLQFIFALTVAGLYGKDLQHACDKDVYLDAKWVYAEVVAALAAFTAAMDLMTWCFVPRVVRRAVDPYQSLHLPFLLWEVFICLIWLVLFGVFAKMYLSEDPEGDGAIERMRHATWIDLVNLLLWVVTMVWSGMRLGKDRFKCGGGKKAKKEKDILKKEQQREGNEFVLAGNCPGVGTAASRNGGGGVGTTAPGGDENCWDSPVSSVAHDAGDRLGHNGEMQWWTLTSMAPLQQRLGLIINHVLDTLHTYMLEVCSIMLSIASMLLNLLGL</sequence>
<dbReference type="InParanoid" id="B8MCY1"/>
<evidence type="ECO:0000313" key="3">
    <source>
        <dbReference type="EMBL" id="EED17507.1"/>
    </source>
</evidence>
<dbReference type="PANTHER" id="PTHR42083:SF1">
    <property type="entry name" value="MARVEL DOMAIN-CONTAINING PROTEIN"/>
    <property type="match status" value="1"/>
</dbReference>
<keyword evidence="4" id="KW-1185">Reference proteome</keyword>
<reference evidence="4" key="1">
    <citation type="journal article" date="2015" name="Genome Announc.">
        <title>Genome sequence of the AIDS-associated pathogen Penicillium marneffei (ATCC18224) and its near taxonomic relative Talaromyces stipitatus (ATCC10500).</title>
        <authorList>
            <person name="Nierman W.C."/>
            <person name="Fedorova-Abrams N.D."/>
            <person name="Andrianopoulos A."/>
        </authorList>
    </citation>
    <scope>NUCLEOTIDE SEQUENCE [LARGE SCALE GENOMIC DNA]</scope>
    <source>
        <strain evidence="4">ATCC 10500 / CBS 375.48 / QM 6759 / NRRL 1006</strain>
    </source>
</reference>
<keyword evidence="2" id="KW-1133">Transmembrane helix</keyword>
<dbReference type="Proteomes" id="UP000001745">
    <property type="component" value="Unassembled WGS sequence"/>
</dbReference>
<dbReference type="GeneID" id="8101645"/>